<dbReference type="Proteomes" id="UP001153332">
    <property type="component" value="Unassembled WGS sequence"/>
</dbReference>
<evidence type="ECO:0000313" key="2">
    <source>
        <dbReference type="Proteomes" id="UP001153332"/>
    </source>
</evidence>
<reference evidence="1" key="1">
    <citation type="submission" date="2022-12" db="EMBL/GenBank/DDBJ databases">
        <title>Genome Sequence of Lasiodiplodia mahajangana.</title>
        <authorList>
            <person name="Buettner E."/>
        </authorList>
    </citation>
    <scope>NUCLEOTIDE SEQUENCE</scope>
    <source>
        <strain evidence="1">VT137</strain>
    </source>
</reference>
<gene>
    <name evidence="1" type="ORF">O1611_g10237</name>
</gene>
<accession>A0ACC2J0Q9</accession>
<sequence>MAQGHPEDHLRARRVLPRPELVRRLQAIAPAAAARHRGRHQAPPRQVYHALPARCRRGVPARGSRCHAGDHGG</sequence>
<evidence type="ECO:0000313" key="1">
    <source>
        <dbReference type="EMBL" id="KAJ8120912.1"/>
    </source>
</evidence>
<comment type="caution">
    <text evidence="1">The sequence shown here is derived from an EMBL/GenBank/DDBJ whole genome shotgun (WGS) entry which is preliminary data.</text>
</comment>
<protein>
    <submittedName>
        <fullName evidence="1">Uncharacterized protein</fullName>
    </submittedName>
</protein>
<organism evidence="1 2">
    <name type="scientific">Lasiodiplodia mahajangana</name>
    <dbReference type="NCBI Taxonomy" id="1108764"/>
    <lineage>
        <taxon>Eukaryota</taxon>
        <taxon>Fungi</taxon>
        <taxon>Dikarya</taxon>
        <taxon>Ascomycota</taxon>
        <taxon>Pezizomycotina</taxon>
        <taxon>Dothideomycetes</taxon>
        <taxon>Dothideomycetes incertae sedis</taxon>
        <taxon>Botryosphaeriales</taxon>
        <taxon>Botryosphaeriaceae</taxon>
        <taxon>Lasiodiplodia</taxon>
    </lineage>
</organism>
<keyword evidence="2" id="KW-1185">Reference proteome</keyword>
<dbReference type="EMBL" id="JAPUUL010003955">
    <property type="protein sequence ID" value="KAJ8120912.1"/>
    <property type="molecule type" value="Genomic_DNA"/>
</dbReference>
<proteinExistence type="predicted"/>
<name>A0ACC2J0Q9_9PEZI</name>